<feature type="compositionally biased region" description="Polar residues" evidence="1">
    <location>
        <begin position="145"/>
        <end position="162"/>
    </location>
</feature>
<feature type="compositionally biased region" description="Low complexity" evidence="1">
    <location>
        <begin position="88"/>
        <end position="104"/>
    </location>
</feature>
<dbReference type="Proteomes" id="UP000683139">
    <property type="component" value="Unassembled WGS sequence"/>
</dbReference>
<feature type="region of interest" description="Disordered" evidence="1">
    <location>
        <begin position="88"/>
        <end position="300"/>
    </location>
</feature>
<dbReference type="AlphaFoldDB" id="A0A919YTV3"/>
<dbReference type="RefSeq" id="WP_213517987.1">
    <property type="nucleotide sequence ID" value="NZ_BOSE01000007.1"/>
</dbReference>
<evidence type="ECO:0000313" key="3">
    <source>
        <dbReference type="Proteomes" id="UP000683139"/>
    </source>
</evidence>
<organism evidence="2 3">
    <name type="scientific">Paenibacillus montaniterrae</name>
    <dbReference type="NCBI Taxonomy" id="429341"/>
    <lineage>
        <taxon>Bacteria</taxon>
        <taxon>Bacillati</taxon>
        <taxon>Bacillota</taxon>
        <taxon>Bacilli</taxon>
        <taxon>Bacillales</taxon>
        <taxon>Paenibacillaceae</taxon>
        <taxon>Paenibacillus</taxon>
    </lineage>
</organism>
<keyword evidence="3" id="KW-1185">Reference proteome</keyword>
<evidence type="ECO:0000313" key="2">
    <source>
        <dbReference type="EMBL" id="GIP18034.1"/>
    </source>
</evidence>
<feature type="compositionally biased region" description="Acidic residues" evidence="1">
    <location>
        <begin position="290"/>
        <end position="300"/>
    </location>
</feature>
<protein>
    <submittedName>
        <fullName evidence="2">Uncharacterized protein</fullName>
    </submittedName>
</protein>
<feature type="region of interest" description="Disordered" evidence="1">
    <location>
        <begin position="48"/>
        <end position="73"/>
    </location>
</feature>
<proteinExistence type="predicted"/>
<feature type="compositionally biased region" description="Low complexity" evidence="1">
    <location>
        <begin position="241"/>
        <end position="254"/>
    </location>
</feature>
<feature type="compositionally biased region" description="Basic and acidic residues" evidence="1">
    <location>
        <begin position="129"/>
        <end position="144"/>
    </location>
</feature>
<evidence type="ECO:0000256" key="1">
    <source>
        <dbReference type="SAM" id="MobiDB-lite"/>
    </source>
</evidence>
<sequence length="300" mass="31238">MLRKLRISKFTTTFIVLAVGFTLLTYAAVSAKQGQKVSEGLDSANAETDSFTEEAASDNRIAAPSAYSVSERKEQELVGTVEVAETNTSTAAAQTASAQSSSSTLDRNSEKVAAETEPDLTATPSSRSQVEKKNAAASVDDKAFSTKQQAQAVTPIDQSNLSEAVKQAAAAPDADLQASSSSKSTVVEASSTPKSTANKEQQKTGVTLAQEPANKSQPASSATLQASDRPKDEQSKAVNYVSSSKSKPVAVASPEQAQPQSHPNETPASPSTSTPGYTSPTAPSPAPEPTVEEEFCEEEC</sequence>
<feature type="compositionally biased region" description="Low complexity" evidence="1">
    <location>
        <begin position="167"/>
        <end position="192"/>
    </location>
</feature>
<feature type="compositionally biased region" description="Polar residues" evidence="1">
    <location>
        <begin position="193"/>
        <end position="226"/>
    </location>
</feature>
<comment type="caution">
    <text evidence="2">The sequence shown here is derived from an EMBL/GenBank/DDBJ whole genome shotgun (WGS) entry which is preliminary data.</text>
</comment>
<dbReference type="EMBL" id="BOSE01000007">
    <property type="protein sequence ID" value="GIP18034.1"/>
    <property type="molecule type" value="Genomic_DNA"/>
</dbReference>
<feature type="compositionally biased region" description="Low complexity" evidence="1">
    <location>
        <begin position="263"/>
        <end position="281"/>
    </location>
</feature>
<reference evidence="2" key="1">
    <citation type="submission" date="2021-03" db="EMBL/GenBank/DDBJ databases">
        <title>Antimicrobial resistance genes in bacteria isolated from Japanese honey, and their potential for conferring macrolide and lincosamide resistance in the American foulbrood pathogen Paenibacillus larvae.</title>
        <authorList>
            <person name="Okamoto M."/>
            <person name="Kumagai M."/>
            <person name="Kanamori H."/>
            <person name="Takamatsu D."/>
        </authorList>
    </citation>
    <scope>NUCLEOTIDE SEQUENCE</scope>
    <source>
        <strain evidence="2">J40TS1</strain>
    </source>
</reference>
<accession>A0A919YTV3</accession>
<name>A0A919YTV3_9BACL</name>
<gene>
    <name evidence="2" type="ORF">J40TS1_36760</name>
</gene>